<evidence type="ECO:0000313" key="3">
    <source>
        <dbReference type="Proteomes" id="UP000177187"/>
    </source>
</evidence>
<feature type="transmembrane region" description="Helical" evidence="1">
    <location>
        <begin position="465"/>
        <end position="483"/>
    </location>
</feature>
<evidence type="ECO:0000256" key="1">
    <source>
        <dbReference type="SAM" id="Phobius"/>
    </source>
</evidence>
<dbReference type="AlphaFoldDB" id="A0A1F5F4P4"/>
<feature type="transmembrane region" description="Helical" evidence="1">
    <location>
        <begin position="37"/>
        <end position="56"/>
    </location>
</feature>
<gene>
    <name evidence="2" type="ORF">A2Y64_00950</name>
</gene>
<proteinExistence type="predicted"/>
<keyword evidence="1" id="KW-0472">Membrane</keyword>
<keyword evidence="1" id="KW-0812">Transmembrane</keyword>
<protein>
    <submittedName>
        <fullName evidence="2">Uncharacterized protein</fullName>
    </submittedName>
</protein>
<feature type="transmembrane region" description="Helical" evidence="1">
    <location>
        <begin position="114"/>
        <end position="131"/>
    </location>
</feature>
<sequence>MAHEIVGILSLLVFVFTVLGPLIMVGGRRLIPLPLQSLLVVGALVNIVMTVVAIWLDGGSLSEMLSLGSAVGSNVILLPIMAMAGGFLVAGALEGSGGFAALRVVINKMRGTPLGMAGTLVFIAQFSTIFAMPCGRIAAAALLPVIITLGPEGVRLINKKQMVVLVTALAVNAAASCGPSQIGGIGQIGEGFLQQLGFLTSSQEFGIMIGTAFTALFISLFVTRFDLDEKIRLTEGRQLAVSSVGAAASTDTALAEKHDEEVIARKFKAPLVGYISLIIFLVALVGAVFGLFGKTPITTTLLVATVVIMLIARLSIRQVISGIILHPITALVAGFLMAGSLAVSGGFKSLSQVLVWLSEFKVAGVGLGVAGMIALFVQLETIMPMPCGRILAAALLPIVVAMGPATGWMPNASGLLTYNQLAIVLAAFIVNAAASCGPSPIGGIGTISEGMVRSDIGYLRNAQSYGIMAAMTPLAALVMRFLVLTHNPFRLENLLIFFGLLFGLFVFNLGMIKLVNPATFKKRRTPTQEKEKSLATWVAFLLGGVFSGMVITFTLFWPDQASGFASSGPLLVYLLQGAVGGAIAGALLLLT</sequence>
<evidence type="ECO:0000313" key="2">
    <source>
        <dbReference type="EMBL" id="OGD74570.1"/>
    </source>
</evidence>
<feature type="transmembrane region" description="Helical" evidence="1">
    <location>
        <begin position="76"/>
        <end position="102"/>
    </location>
</feature>
<name>A0A1F5F4P4_9BACT</name>
<feature type="transmembrane region" description="Helical" evidence="1">
    <location>
        <begin position="536"/>
        <end position="558"/>
    </location>
</feature>
<dbReference type="EMBL" id="MFAF01000100">
    <property type="protein sequence ID" value="OGD74570.1"/>
    <property type="molecule type" value="Genomic_DNA"/>
</dbReference>
<feature type="transmembrane region" description="Helical" evidence="1">
    <location>
        <begin position="6"/>
        <end position="25"/>
    </location>
</feature>
<feature type="transmembrane region" description="Helical" evidence="1">
    <location>
        <begin position="421"/>
        <end position="444"/>
    </location>
</feature>
<dbReference type="Proteomes" id="UP000177187">
    <property type="component" value="Unassembled WGS sequence"/>
</dbReference>
<feature type="transmembrane region" description="Helical" evidence="1">
    <location>
        <begin position="353"/>
        <end position="377"/>
    </location>
</feature>
<feature type="transmembrane region" description="Helical" evidence="1">
    <location>
        <begin position="164"/>
        <end position="185"/>
    </location>
</feature>
<feature type="transmembrane region" description="Helical" evidence="1">
    <location>
        <begin position="297"/>
        <end position="316"/>
    </location>
</feature>
<keyword evidence="1" id="KW-1133">Transmembrane helix</keyword>
<organism evidence="2 3">
    <name type="scientific">Candidatus Coatesbacteria bacterium RBG_13_66_14</name>
    <dbReference type="NCBI Taxonomy" id="1817816"/>
    <lineage>
        <taxon>Bacteria</taxon>
        <taxon>Candidatus Coatesiibacteriota</taxon>
    </lineage>
</organism>
<feature type="transmembrane region" description="Helical" evidence="1">
    <location>
        <begin position="328"/>
        <end position="347"/>
    </location>
</feature>
<feature type="transmembrane region" description="Helical" evidence="1">
    <location>
        <begin position="137"/>
        <end position="157"/>
    </location>
</feature>
<feature type="transmembrane region" description="Helical" evidence="1">
    <location>
        <begin position="570"/>
        <end position="590"/>
    </location>
</feature>
<reference evidence="2 3" key="1">
    <citation type="journal article" date="2016" name="Nat. Commun.">
        <title>Thousands of microbial genomes shed light on interconnected biogeochemical processes in an aquifer system.</title>
        <authorList>
            <person name="Anantharaman K."/>
            <person name="Brown C.T."/>
            <person name="Hug L.A."/>
            <person name="Sharon I."/>
            <person name="Castelle C.J."/>
            <person name="Probst A.J."/>
            <person name="Thomas B.C."/>
            <person name="Singh A."/>
            <person name="Wilkins M.J."/>
            <person name="Karaoz U."/>
            <person name="Brodie E.L."/>
            <person name="Williams K.H."/>
            <person name="Hubbard S.S."/>
            <person name="Banfield J.F."/>
        </authorList>
    </citation>
    <scope>NUCLEOTIDE SEQUENCE [LARGE SCALE GENOMIC DNA]</scope>
</reference>
<feature type="transmembrane region" description="Helical" evidence="1">
    <location>
        <begin position="271"/>
        <end position="291"/>
    </location>
</feature>
<feature type="transmembrane region" description="Helical" evidence="1">
    <location>
        <begin position="495"/>
        <end position="515"/>
    </location>
</feature>
<accession>A0A1F5F4P4</accession>
<feature type="transmembrane region" description="Helical" evidence="1">
    <location>
        <begin position="205"/>
        <end position="223"/>
    </location>
</feature>
<dbReference type="STRING" id="1817816.A2Y64_00950"/>
<comment type="caution">
    <text evidence="2">The sequence shown here is derived from an EMBL/GenBank/DDBJ whole genome shotgun (WGS) entry which is preliminary data.</text>
</comment>
<feature type="transmembrane region" description="Helical" evidence="1">
    <location>
        <begin position="389"/>
        <end position="409"/>
    </location>
</feature>